<dbReference type="EMBL" id="CP012801">
    <property type="protein sequence ID" value="ALJ58496.1"/>
    <property type="molecule type" value="Genomic_DNA"/>
</dbReference>
<evidence type="ECO:0000313" key="2">
    <source>
        <dbReference type="EMBL" id="ALJ58496.1"/>
    </source>
</evidence>
<keyword evidence="1" id="KW-0472">Membrane</keyword>
<dbReference type="KEGG" id="bcel:BcellWH2_01234"/>
<evidence type="ECO:0000313" key="3">
    <source>
        <dbReference type="Proteomes" id="UP000061809"/>
    </source>
</evidence>
<evidence type="ECO:0000256" key="1">
    <source>
        <dbReference type="SAM" id="Phobius"/>
    </source>
</evidence>
<name>A0A0P0FLU2_9BACE</name>
<reference evidence="2 3" key="1">
    <citation type="journal article" date="2015" name="Science">
        <title>Genetic determinants of in vivo fitness and diet responsiveness in multiple human gut Bacteroides.</title>
        <authorList>
            <person name="Wu M."/>
            <person name="McNulty N.P."/>
            <person name="Rodionov D.A."/>
            <person name="Khoroshkin M.S."/>
            <person name="Griffin N.W."/>
            <person name="Cheng J."/>
            <person name="Latreille P."/>
            <person name="Kerstetter R.A."/>
            <person name="Terrapon N."/>
            <person name="Henrissat B."/>
            <person name="Osterman A.L."/>
            <person name="Gordon J.I."/>
        </authorList>
    </citation>
    <scope>NUCLEOTIDE SEQUENCE [LARGE SCALE GENOMIC DNA]</scope>
    <source>
        <strain evidence="2 3">WH2</strain>
    </source>
</reference>
<proteinExistence type="predicted"/>
<dbReference type="PATRIC" id="fig|246787.4.peg.1272"/>
<organism evidence="2 3">
    <name type="scientific">Bacteroides cellulosilyticus</name>
    <dbReference type="NCBI Taxonomy" id="246787"/>
    <lineage>
        <taxon>Bacteria</taxon>
        <taxon>Pseudomonadati</taxon>
        <taxon>Bacteroidota</taxon>
        <taxon>Bacteroidia</taxon>
        <taxon>Bacteroidales</taxon>
        <taxon>Bacteroidaceae</taxon>
        <taxon>Bacteroides</taxon>
    </lineage>
</organism>
<keyword evidence="1" id="KW-0812">Transmembrane</keyword>
<feature type="transmembrane region" description="Helical" evidence="1">
    <location>
        <begin position="6"/>
        <end position="30"/>
    </location>
</feature>
<feature type="transmembrane region" description="Helical" evidence="1">
    <location>
        <begin position="37"/>
        <end position="57"/>
    </location>
</feature>
<dbReference type="Proteomes" id="UP000061809">
    <property type="component" value="Chromosome"/>
</dbReference>
<accession>A0A0P0FLU2</accession>
<keyword evidence="1" id="KW-1133">Transmembrane helix</keyword>
<dbReference type="AlphaFoldDB" id="A0A0P0FLU2"/>
<gene>
    <name evidence="2" type="ORF">BcellWH2_01234</name>
</gene>
<protein>
    <submittedName>
        <fullName evidence="2">Uncharacterized protein</fullName>
    </submittedName>
</protein>
<sequence length="58" mass="6985">MVDFMQSYVAFFSSNWIGLAILWVLLIILARTKMEMYWLDIWIPLVAFVLWGIFWLIV</sequence>